<keyword evidence="1" id="KW-0472">Membrane</keyword>
<feature type="transmembrane region" description="Helical" evidence="1">
    <location>
        <begin position="55"/>
        <end position="76"/>
    </location>
</feature>
<feature type="transmembrane region" description="Helical" evidence="1">
    <location>
        <begin position="184"/>
        <end position="206"/>
    </location>
</feature>
<comment type="caution">
    <text evidence="2">The sequence shown here is derived from an EMBL/GenBank/DDBJ whole genome shotgun (WGS) entry which is preliminary data.</text>
</comment>
<keyword evidence="3" id="KW-1185">Reference proteome</keyword>
<feature type="transmembrane region" description="Helical" evidence="1">
    <location>
        <begin position="82"/>
        <end position="104"/>
    </location>
</feature>
<evidence type="ECO:0000256" key="1">
    <source>
        <dbReference type="SAM" id="Phobius"/>
    </source>
</evidence>
<dbReference type="Proteomes" id="UP001437256">
    <property type="component" value="Unassembled WGS sequence"/>
</dbReference>
<feature type="transmembrane region" description="Helical" evidence="1">
    <location>
        <begin position="125"/>
        <end position="147"/>
    </location>
</feature>
<organism evidence="2 3">
    <name type="scientific">Marasmius tenuissimus</name>
    <dbReference type="NCBI Taxonomy" id="585030"/>
    <lineage>
        <taxon>Eukaryota</taxon>
        <taxon>Fungi</taxon>
        <taxon>Dikarya</taxon>
        <taxon>Basidiomycota</taxon>
        <taxon>Agaricomycotina</taxon>
        <taxon>Agaricomycetes</taxon>
        <taxon>Agaricomycetidae</taxon>
        <taxon>Agaricales</taxon>
        <taxon>Marasmiineae</taxon>
        <taxon>Marasmiaceae</taxon>
        <taxon>Marasmius</taxon>
    </lineage>
</organism>
<name>A0ABR3A6I3_9AGAR</name>
<reference evidence="2 3" key="1">
    <citation type="submission" date="2024-05" db="EMBL/GenBank/DDBJ databases">
        <title>A draft genome resource for the thread blight pathogen Marasmius tenuissimus strain MS-2.</title>
        <authorList>
            <person name="Yulfo-Soto G.E."/>
            <person name="Baruah I.K."/>
            <person name="Amoako-Attah I."/>
            <person name="Bukari Y."/>
            <person name="Meinhardt L.W."/>
            <person name="Bailey B.A."/>
            <person name="Cohen S.P."/>
        </authorList>
    </citation>
    <scope>NUCLEOTIDE SEQUENCE [LARGE SCALE GENOMIC DNA]</scope>
    <source>
        <strain evidence="2 3">MS-2</strain>
    </source>
</reference>
<evidence type="ECO:0008006" key="4">
    <source>
        <dbReference type="Google" id="ProtNLM"/>
    </source>
</evidence>
<sequence length="218" mass="23935">MSDYFSETRNNDPENLKLLDEELAESLTIEADNSQKRTVVISSDQLSLPGWSIPLSLALSAMLLLVTMVGASAYSIQVNTVVPALILVQRLAAAVIFTDMVSIGGAQVDVRPLFGFAPPYRRYSLILNISTLALGVAGLMGAVTSLMRYFGGEMDRKVCWMKKTVVDGTITFEYGRDCWDDQSVLIQGVLATALSIVLLAGLAPLLRRYLRCFTNRYL</sequence>
<evidence type="ECO:0000313" key="3">
    <source>
        <dbReference type="Proteomes" id="UP001437256"/>
    </source>
</evidence>
<keyword evidence="1" id="KW-1133">Transmembrane helix</keyword>
<dbReference type="EMBL" id="JBBXMP010000011">
    <property type="protein sequence ID" value="KAL0069587.1"/>
    <property type="molecule type" value="Genomic_DNA"/>
</dbReference>
<proteinExistence type="predicted"/>
<evidence type="ECO:0000313" key="2">
    <source>
        <dbReference type="EMBL" id="KAL0069587.1"/>
    </source>
</evidence>
<protein>
    <recommendedName>
        <fullName evidence="4">CASP-like protein</fullName>
    </recommendedName>
</protein>
<keyword evidence="1" id="KW-0812">Transmembrane</keyword>
<accession>A0ABR3A6I3</accession>
<gene>
    <name evidence="2" type="ORF">AAF712_003245</name>
</gene>